<sequence>MYIEKLIHEKELVIDIRMVGEDLDYKESIDQIDNKMTDLMKKEEELEEINLEETYMRSKEFNLHWNNILITGEYRKWRKKYHDAHWKNEILNSNKLSDLFVLNYKNEFD</sequence>
<protein>
    <submittedName>
        <fullName evidence="1">Uncharacterized protein</fullName>
    </submittedName>
</protein>
<dbReference type="Proteomes" id="UP000615446">
    <property type="component" value="Unassembled WGS sequence"/>
</dbReference>
<comment type="caution">
    <text evidence="1">The sequence shown here is derived from an EMBL/GenBank/DDBJ whole genome shotgun (WGS) entry which is preliminary data.</text>
</comment>
<dbReference type="EMBL" id="BEXD01000224">
    <property type="protein sequence ID" value="GBB85452.1"/>
    <property type="molecule type" value="Genomic_DNA"/>
</dbReference>
<accession>A0A2Z6QAK4</accession>
<gene>
    <name evidence="2" type="ORF">RCL2_002027700</name>
    <name evidence="1" type="ORF">RclHR1_00120006</name>
</gene>
<dbReference type="EMBL" id="BLAL01000228">
    <property type="protein sequence ID" value="GES93533.1"/>
    <property type="molecule type" value="Genomic_DNA"/>
</dbReference>
<reference evidence="1 3" key="1">
    <citation type="submission" date="2017-11" db="EMBL/GenBank/DDBJ databases">
        <title>The genome of Rhizophagus clarus HR1 reveals common genetic basis of auxotrophy among arbuscular mycorrhizal fungi.</title>
        <authorList>
            <person name="Kobayashi Y."/>
        </authorList>
    </citation>
    <scope>NUCLEOTIDE SEQUENCE [LARGE SCALE GENOMIC DNA]</scope>
    <source>
        <strain evidence="1 3">HR1</strain>
    </source>
</reference>
<reference evidence="2" key="2">
    <citation type="submission" date="2019-10" db="EMBL/GenBank/DDBJ databases">
        <title>Conservation and host-specific expression of non-tandemly repeated heterogenous ribosome RNA gene in arbuscular mycorrhizal fungi.</title>
        <authorList>
            <person name="Maeda T."/>
            <person name="Kobayashi Y."/>
            <person name="Nakagawa T."/>
            <person name="Ezawa T."/>
            <person name="Yamaguchi K."/>
            <person name="Bino T."/>
            <person name="Nishimoto Y."/>
            <person name="Shigenobu S."/>
            <person name="Kawaguchi M."/>
        </authorList>
    </citation>
    <scope>NUCLEOTIDE SEQUENCE</scope>
    <source>
        <strain evidence="2">HR1</strain>
    </source>
</reference>
<keyword evidence="3" id="KW-1185">Reference proteome</keyword>
<evidence type="ECO:0000313" key="3">
    <source>
        <dbReference type="Proteomes" id="UP000247702"/>
    </source>
</evidence>
<dbReference type="STRING" id="94130.A0A2Z6QAK4"/>
<dbReference type="Proteomes" id="UP000247702">
    <property type="component" value="Unassembled WGS sequence"/>
</dbReference>
<proteinExistence type="predicted"/>
<name>A0A2Z6QAK4_9GLOM</name>
<dbReference type="AlphaFoldDB" id="A0A2Z6QAK4"/>
<evidence type="ECO:0000313" key="1">
    <source>
        <dbReference type="EMBL" id="GBB85452.1"/>
    </source>
</evidence>
<evidence type="ECO:0000313" key="2">
    <source>
        <dbReference type="EMBL" id="GES93533.1"/>
    </source>
</evidence>
<organism evidence="1 3">
    <name type="scientific">Rhizophagus clarus</name>
    <dbReference type="NCBI Taxonomy" id="94130"/>
    <lineage>
        <taxon>Eukaryota</taxon>
        <taxon>Fungi</taxon>
        <taxon>Fungi incertae sedis</taxon>
        <taxon>Mucoromycota</taxon>
        <taxon>Glomeromycotina</taxon>
        <taxon>Glomeromycetes</taxon>
        <taxon>Glomerales</taxon>
        <taxon>Glomeraceae</taxon>
        <taxon>Rhizophagus</taxon>
    </lineage>
</organism>
<dbReference type="OrthoDB" id="2427164at2759"/>